<evidence type="ECO:0000259" key="1">
    <source>
        <dbReference type="Pfam" id="PF19583"/>
    </source>
</evidence>
<proteinExistence type="predicted"/>
<dbReference type="eggNOG" id="COG0745">
    <property type="taxonomic scope" value="Bacteria"/>
</dbReference>
<dbReference type="RefSeq" id="WP_012963378.1">
    <property type="nucleotide sequence ID" value="NC_013799.1"/>
</dbReference>
<dbReference type="KEGG" id="hte:Hydth_0736"/>
<evidence type="ECO:0000313" key="3">
    <source>
        <dbReference type="Proteomes" id="UP000002574"/>
    </source>
</evidence>
<dbReference type="PANTHER" id="PTHR43041">
    <property type="entry name" value="HYDROLASE, METALLO-BETA-LACTAMASE SUPERFAMILY"/>
    <property type="match status" value="1"/>
</dbReference>
<dbReference type="Pfam" id="PF19583">
    <property type="entry name" value="ODP"/>
    <property type="match status" value="1"/>
</dbReference>
<dbReference type="SUPFAM" id="SSF56281">
    <property type="entry name" value="Metallo-hydrolase/oxidoreductase"/>
    <property type="match status" value="1"/>
</dbReference>
<dbReference type="AlphaFoldDB" id="D3DH94"/>
<accession>D3DH94</accession>
<evidence type="ECO:0000313" key="2">
    <source>
        <dbReference type="EMBL" id="BAI69196.1"/>
    </source>
</evidence>
<gene>
    <name evidence="2" type="ordered locus">HTH_0736</name>
</gene>
<dbReference type="Gene3D" id="3.60.15.10">
    <property type="entry name" value="Ribonuclease Z/Hydroxyacylglutathione hydrolase-like"/>
    <property type="match status" value="1"/>
</dbReference>
<keyword evidence="3" id="KW-1185">Reference proteome</keyword>
<dbReference type="KEGG" id="hth:HTH_0736"/>
<dbReference type="InterPro" id="IPR045761">
    <property type="entry name" value="ODP_dom"/>
</dbReference>
<dbReference type="eggNOG" id="COG0426">
    <property type="taxonomic scope" value="Bacteria"/>
</dbReference>
<dbReference type="InterPro" id="IPR036866">
    <property type="entry name" value="RibonucZ/Hydroxyglut_hydro"/>
</dbReference>
<name>D3DH94_HYDTT</name>
<dbReference type="STRING" id="608538.HTH_0736"/>
<dbReference type="OrthoDB" id="8931at2"/>
<organism evidence="2 3">
    <name type="scientific">Hydrogenobacter thermophilus (strain DSM 6534 / IAM 12695 / TK-6)</name>
    <dbReference type="NCBI Taxonomy" id="608538"/>
    <lineage>
        <taxon>Bacteria</taxon>
        <taxon>Pseudomonadati</taxon>
        <taxon>Aquificota</taxon>
        <taxon>Aquificia</taxon>
        <taxon>Aquificales</taxon>
        <taxon>Aquificaceae</taxon>
        <taxon>Hydrogenobacter</taxon>
    </lineage>
</organism>
<reference evidence="2 3" key="1">
    <citation type="journal article" date="2010" name="J. Bacteriol.">
        <title>Complete genome sequence of the thermophilic, obligately chemolithoautotrophic hydrogen-oxidizing bacterium Hydrogenobacter thermophilus TK-6.</title>
        <authorList>
            <person name="Arai H."/>
            <person name="Kanbe H."/>
            <person name="Ishii M."/>
            <person name="Igarashi Y."/>
        </authorList>
    </citation>
    <scope>NUCLEOTIDE SEQUENCE [LARGE SCALE GENOMIC DNA]</scope>
    <source>
        <strain evidence="3">DSM 6534 / IAM 12695 / TK-6 [Tokyo]</strain>
    </source>
</reference>
<dbReference type="Proteomes" id="UP000002574">
    <property type="component" value="Chromosome"/>
</dbReference>
<dbReference type="PANTHER" id="PTHR43041:SF1">
    <property type="entry name" value="METALLO-BETA-LACTAMASE DOMAIN-CONTAINING PROTEIN"/>
    <property type="match status" value="1"/>
</dbReference>
<dbReference type="EMBL" id="AP011112">
    <property type="protein sequence ID" value="BAI69196.1"/>
    <property type="molecule type" value="Genomic_DNA"/>
</dbReference>
<sequence length="565" mass="64054">MGIKFLMLDEERKYFSLVSDIFDVTGHKLLVALDEQKAKELLNATSFDVFLADIKHFNFWVSIIKEGKYALPIFFLEDYEDAQKLKALGFTDLNFVPLPFNPLDLLTKAVWLNKEEYDPNMLSSIGPVNLLVQLLRRSASSIITLNSGTKKCGIFMKEGRVLGSTCQMETLKEVLAYQEVKIELFPYTGEDYLEESFTGNEEFFSGIFSAFSPSLQEREEFVAIPKVANLAEPIELYRGLFWVGVCDSKSLTHLNCYLRIYEKGDVKIPILINAGTSRDYAQIRIKIEQILSTVEIIKALFLLGSGPYEHANVLSMLQNNPKLQVITSLSVAKELNQLGVPMSRIRLVESLQDMKLKLSTGDTLRIIPTPFAPERGSFMVYEEESGFLFTSQLFSSLCTPDEFSLFEDPKVEDVMLYASLRMPCSRVVYKALDTLKDLRISKVFPIYGNPINQEALGEIIKSLRTADMGIDLPSTADESFYLQAINRVIAKLKENMEEDEFSSLKAELEKYVYLENDAVKEAFVSYSALPEILVVSMQYAGINPRFIKQALKELFYQGVVSFTIL</sequence>
<protein>
    <recommendedName>
        <fullName evidence="1">ODP domain-containing protein</fullName>
    </recommendedName>
</protein>
<feature type="domain" description="ODP" evidence="1">
    <location>
        <begin position="255"/>
        <end position="447"/>
    </location>
</feature>